<evidence type="ECO:0000313" key="1">
    <source>
        <dbReference type="EMBL" id="EHI69932.1"/>
    </source>
</evidence>
<accession>G5K342</accession>
<protein>
    <recommendedName>
        <fullName evidence="3">Toprim domain protein</fullName>
    </recommendedName>
</protein>
<dbReference type="Proteomes" id="UP000003330">
    <property type="component" value="Unassembled WGS sequence"/>
</dbReference>
<reference evidence="1 2" key="1">
    <citation type="journal article" date="2014" name="Int. J. Syst. Evol. Microbiol.">
        <title>Phylogenomics and the dynamic genome evolution of the genus Streptococcus.</title>
        <authorList>
            <consortium name="The Broad Institute Genome Sequencing Platform"/>
            <person name="Richards V.P."/>
            <person name="Palmer S.R."/>
            <person name="Pavinski Bitar P.D."/>
            <person name="Qin X."/>
            <person name="Weinstock G.M."/>
            <person name="Highlander S.K."/>
            <person name="Town C.D."/>
            <person name="Burne R.A."/>
            <person name="Stanhope M.J."/>
        </authorList>
    </citation>
    <scope>NUCLEOTIDE SEQUENCE [LARGE SCALE GENOMIC DNA]</scope>
    <source>
        <strain evidence="1 2">707-05</strain>
    </source>
</reference>
<dbReference type="STRING" id="764299.STRIC_1210"/>
<name>G5K342_9STRE</name>
<evidence type="ECO:0000313" key="2">
    <source>
        <dbReference type="Proteomes" id="UP000003330"/>
    </source>
</evidence>
<evidence type="ECO:0008006" key="3">
    <source>
        <dbReference type="Google" id="ProtNLM"/>
    </source>
</evidence>
<proteinExistence type="predicted"/>
<sequence>MKKIARGSHGYIGMSFDIGKPNRLIFCESVIDTMSYYQLHQKELADARLVSMEGLKQSVIAYQTLRLVAEEQEKLDFLDTLSPNHLNHYLSAIRDTTTYLQTHEGVLTLAVDNDEAGQGFCDKLLERGFPIEQDLPLLQGLKTKVDWNDWVKKQGEPSLREVIDTAKKQISQSHAPPRETPVFDL</sequence>
<dbReference type="Gene3D" id="3.40.1360.10">
    <property type="match status" value="1"/>
</dbReference>
<dbReference type="AlphaFoldDB" id="G5K342"/>
<keyword evidence="2" id="KW-1185">Reference proteome</keyword>
<gene>
    <name evidence="1" type="ORF">STRIC_1210</name>
</gene>
<dbReference type="EMBL" id="AEUX02000006">
    <property type="protein sequence ID" value="EHI69932.1"/>
    <property type="molecule type" value="Genomic_DNA"/>
</dbReference>
<comment type="caution">
    <text evidence="1">The sequence shown here is derived from an EMBL/GenBank/DDBJ whole genome shotgun (WGS) entry which is preliminary data.</text>
</comment>
<organism evidence="1 2">
    <name type="scientific">Streptococcus ictaluri 707-05</name>
    <dbReference type="NCBI Taxonomy" id="764299"/>
    <lineage>
        <taxon>Bacteria</taxon>
        <taxon>Bacillati</taxon>
        <taxon>Bacillota</taxon>
        <taxon>Bacilli</taxon>
        <taxon>Lactobacillales</taxon>
        <taxon>Streptococcaceae</taxon>
        <taxon>Streptococcus</taxon>
    </lineage>
</organism>
<dbReference type="eggNOG" id="COG0358">
    <property type="taxonomic scope" value="Bacteria"/>
</dbReference>